<proteinExistence type="predicted"/>
<keyword evidence="1" id="KW-1133">Transmembrane helix</keyword>
<evidence type="ECO:0000313" key="2">
    <source>
        <dbReference type="EMBL" id="OGG00448.1"/>
    </source>
</evidence>
<accession>A0A1F5YJR4</accession>
<feature type="transmembrane region" description="Helical" evidence="1">
    <location>
        <begin position="291"/>
        <end position="309"/>
    </location>
</feature>
<dbReference type="Proteomes" id="UP000178230">
    <property type="component" value="Unassembled WGS sequence"/>
</dbReference>
<comment type="caution">
    <text evidence="2">The sequence shown here is derived from an EMBL/GenBank/DDBJ whole genome shotgun (WGS) entry which is preliminary data.</text>
</comment>
<gene>
    <name evidence="2" type="ORF">A2Y99_05130</name>
</gene>
<dbReference type="EMBL" id="MFIY01000008">
    <property type="protein sequence ID" value="OGG00448.1"/>
    <property type="molecule type" value="Genomic_DNA"/>
</dbReference>
<dbReference type="PROSITE" id="PS51257">
    <property type="entry name" value="PROKAR_LIPOPROTEIN"/>
    <property type="match status" value="1"/>
</dbReference>
<dbReference type="AlphaFoldDB" id="A0A1F5YJR4"/>
<reference evidence="2 3" key="1">
    <citation type="journal article" date="2016" name="Nat. Commun.">
        <title>Thousands of microbial genomes shed light on interconnected biogeochemical processes in an aquifer system.</title>
        <authorList>
            <person name="Anantharaman K."/>
            <person name="Brown C.T."/>
            <person name="Hug L.A."/>
            <person name="Sharon I."/>
            <person name="Castelle C.J."/>
            <person name="Probst A.J."/>
            <person name="Thomas B.C."/>
            <person name="Singh A."/>
            <person name="Wilkins M.J."/>
            <person name="Karaoz U."/>
            <person name="Brodie E.L."/>
            <person name="Williams K.H."/>
            <person name="Hubbard S.S."/>
            <person name="Banfield J.F."/>
        </authorList>
    </citation>
    <scope>NUCLEOTIDE SEQUENCE [LARGE SCALE GENOMIC DNA]</scope>
</reference>
<protein>
    <submittedName>
        <fullName evidence="2">Uncharacterized protein</fullName>
    </submittedName>
</protein>
<evidence type="ECO:0000256" key="1">
    <source>
        <dbReference type="SAM" id="Phobius"/>
    </source>
</evidence>
<evidence type="ECO:0000313" key="3">
    <source>
        <dbReference type="Proteomes" id="UP000178230"/>
    </source>
</evidence>
<organism evidence="2 3">
    <name type="scientific">Candidatus Gottesmanbacteria bacterium RBG_13_37_7</name>
    <dbReference type="NCBI Taxonomy" id="1798369"/>
    <lineage>
        <taxon>Bacteria</taxon>
        <taxon>Candidatus Gottesmaniibacteriota</taxon>
    </lineage>
</organism>
<keyword evidence="1" id="KW-0812">Transmembrane</keyword>
<name>A0A1F5YJR4_9BACT</name>
<sequence length="333" mass="36783">MNFFKTIRLAQLIAGMIILFFSCGVPKEIRAQSLSLSISPPLLEVMIKPGVTATYTYKLQNLGETSVITVKLAELDLNNNIGGSSTFSKDKWINLVNKDTAFNKPFILASGEEKQLILQLNPPSDINEQDYYRILLFSTTPNPASNTSQSSFSQNLGSILLINVTSTGLPKISAEVLEIKTPQIIDSFGPMDVWVKVKNTGQFFFRPIGNISFSGPIAKGSYQINPNIIMSGQTKLLLTDIGIESEVKSTIAQSKSLHIPGFFLGKYRLEVKFTLGEGNKSVEISKNIYAFPWKATIAAIAIFLIFLTLNKSKKEKAKIDNHLEKNDNKIIPA</sequence>
<keyword evidence="1" id="KW-0472">Membrane</keyword>